<sequence length="313" mass="33768">MTSEPHTGPGMQHNTTKGMTRRQLLQRGTALGLGGTAALSLLNACSTPAANAGQLSANITYWNLFGGGDGVRMVQMEDSFSKSHPSIKLESVTLAWGAPYYTKLAMAAAGGRPPDVAISHMTRVPIYAAQDLLDPFDLNELAKVGITEDKFLPNIWERAHYNGKLYTIPLDTHPFVMYYNVDICQKAGLLDGSGNLKPMEGTAAIIDALKSAQKVTGSAGVAFEDQGVTPWRLFYSLYSQLGAQVLSADGKKMIIDDAKAIQALSFMADLTTKSKVAPPRLTTPARWRSLVVGRPRSTGTANGRFLPLLLRRV</sequence>
<dbReference type="InterPro" id="IPR050490">
    <property type="entry name" value="Bact_solute-bd_prot1"/>
</dbReference>
<keyword evidence="2" id="KW-1185">Reference proteome</keyword>
<gene>
    <name evidence="1" type="ORF">KDH_04260</name>
</gene>
<protein>
    <recommendedName>
        <fullName evidence="3">ABC transporter substrate-binding protein</fullName>
    </recommendedName>
</protein>
<dbReference type="Proteomes" id="UP001344906">
    <property type="component" value="Unassembled WGS sequence"/>
</dbReference>
<evidence type="ECO:0000313" key="1">
    <source>
        <dbReference type="EMBL" id="GLV53573.1"/>
    </source>
</evidence>
<dbReference type="PROSITE" id="PS51318">
    <property type="entry name" value="TAT"/>
    <property type="match status" value="1"/>
</dbReference>
<organism evidence="1 2">
    <name type="scientific">Dictyobacter halimunensis</name>
    <dbReference type="NCBI Taxonomy" id="3026934"/>
    <lineage>
        <taxon>Bacteria</taxon>
        <taxon>Bacillati</taxon>
        <taxon>Chloroflexota</taxon>
        <taxon>Ktedonobacteria</taxon>
        <taxon>Ktedonobacterales</taxon>
        <taxon>Dictyobacteraceae</taxon>
        <taxon>Dictyobacter</taxon>
    </lineage>
</organism>
<reference evidence="1 2" key="1">
    <citation type="submission" date="2023-02" db="EMBL/GenBank/DDBJ databases">
        <title>Dictyobacter halimunensis sp. nov., a new member of the class Ktedonobacteria from forest soil in a geothermal area.</title>
        <authorList>
            <person name="Rachmania M.K."/>
            <person name="Ningsih F."/>
            <person name="Sakai Y."/>
            <person name="Yabe S."/>
            <person name="Yokota A."/>
            <person name="Sjamsuridzal W."/>
        </authorList>
    </citation>
    <scope>NUCLEOTIDE SEQUENCE [LARGE SCALE GENOMIC DNA]</scope>
    <source>
        <strain evidence="1 2">S3.2.2.5</strain>
    </source>
</reference>
<dbReference type="PANTHER" id="PTHR43649">
    <property type="entry name" value="ARABINOSE-BINDING PROTEIN-RELATED"/>
    <property type="match status" value="1"/>
</dbReference>
<evidence type="ECO:0008006" key="3">
    <source>
        <dbReference type="Google" id="ProtNLM"/>
    </source>
</evidence>
<evidence type="ECO:0000313" key="2">
    <source>
        <dbReference type="Proteomes" id="UP001344906"/>
    </source>
</evidence>
<proteinExistence type="predicted"/>
<comment type="caution">
    <text evidence="1">The sequence shown here is derived from an EMBL/GenBank/DDBJ whole genome shotgun (WGS) entry which is preliminary data.</text>
</comment>
<dbReference type="InterPro" id="IPR006059">
    <property type="entry name" value="SBP"/>
</dbReference>
<dbReference type="RefSeq" id="WP_338247285.1">
    <property type="nucleotide sequence ID" value="NZ_BSRI01000001.1"/>
</dbReference>
<dbReference type="Gene3D" id="3.40.190.10">
    <property type="entry name" value="Periplasmic binding protein-like II"/>
    <property type="match status" value="1"/>
</dbReference>
<dbReference type="PANTHER" id="PTHR43649:SF14">
    <property type="entry name" value="BLR3389 PROTEIN"/>
    <property type="match status" value="1"/>
</dbReference>
<dbReference type="EMBL" id="BSRI01000001">
    <property type="protein sequence ID" value="GLV53573.1"/>
    <property type="molecule type" value="Genomic_DNA"/>
</dbReference>
<dbReference type="InterPro" id="IPR006311">
    <property type="entry name" value="TAT_signal"/>
</dbReference>
<name>A0ABQ6FKM6_9CHLR</name>
<dbReference type="SUPFAM" id="SSF53850">
    <property type="entry name" value="Periplasmic binding protein-like II"/>
    <property type="match status" value="1"/>
</dbReference>
<dbReference type="Pfam" id="PF01547">
    <property type="entry name" value="SBP_bac_1"/>
    <property type="match status" value="1"/>
</dbReference>
<accession>A0ABQ6FKM6</accession>